<dbReference type="EMBL" id="JBBPBM010000004">
    <property type="protein sequence ID" value="KAK8589581.1"/>
    <property type="molecule type" value="Genomic_DNA"/>
</dbReference>
<evidence type="ECO:0000313" key="2">
    <source>
        <dbReference type="Proteomes" id="UP001472677"/>
    </source>
</evidence>
<evidence type="ECO:0000313" key="1">
    <source>
        <dbReference type="EMBL" id="KAK8589581.1"/>
    </source>
</evidence>
<comment type="caution">
    <text evidence="1">The sequence shown here is derived from an EMBL/GenBank/DDBJ whole genome shotgun (WGS) entry which is preliminary data.</text>
</comment>
<reference evidence="1 2" key="1">
    <citation type="journal article" date="2024" name="G3 (Bethesda)">
        <title>Genome assembly of Hibiscus sabdariffa L. provides insights into metabolisms of medicinal natural products.</title>
        <authorList>
            <person name="Kim T."/>
        </authorList>
    </citation>
    <scope>NUCLEOTIDE SEQUENCE [LARGE SCALE GENOMIC DNA]</scope>
    <source>
        <strain evidence="1">TK-2024</strain>
        <tissue evidence="1">Old leaves</tissue>
    </source>
</reference>
<gene>
    <name evidence="1" type="ORF">V6N12_023975</name>
</gene>
<name>A0ABR2FZ84_9ROSI</name>
<dbReference type="Proteomes" id="UP001472677">
    <property type="component" value="Unassembled WGS sequence"/>
</dbReference>
<accession>A0ABR2FZ84</accession>
<keyword evidence="2" id="KW-1185">Reference proteome</keyword>
<sequence>MKGEVIKDGDKHQSENVLESDITGISKRGGEVAKEVLLLASGRLLKLRYGAAGLFDKQRLWGRMYWY</sequence>
<protein>
    <submittedName>
        <fullName evidence="1">Uncharacterized protein</fullName>
    </submittedName>
</protein>
<proteinExistence type="predicted"/>
<organism evidence="1 2">
    <name type="scientific">Hibiscus sabdariffa</name>
    <name type="common">roselle</name>
    <dbReference type="NCBI Taxonomy" id="183260"/>
    <lineage>
        <taxon>Eukaryota</taxon>
        <taxon>Viridiplantae</taxon>
        <taxon>Streptophyta</taxon>
        <taxon>Embryophyta</taxon>
        <taxon>Tracheophyta</taxon>
        <taxon>Spermatophyta</taxon>
        <taxon>Magnoliopsida</taxon>
        <taxon>eudicotyledons</taxon>
        <taxon>Gunneridae</taxon>
        <taxon>Pentapetalae</taxon>
        <taxon>rosids</taxon>
        <taxon>malvids</taxon>
        <taxon>Malvales</taxon>
        <taxon>Malvaceae</taxon>
        <taxon>Malvoideae</taxon>
        <taxon>Hibiscus</taxon>
    </lineage>
</organism>